<gene>
    <name evidence="1" type="ORF">DC487_00345</name>
</gene>
<dbReference type="Pfam" id="PF00657">
    <property type="entry name" value="Lipase_GDSL"/>
    <property type="match status" value="1"/>
</dbReference>
<dbReference type="InterPro" id="IPR001087">
    <property type="entry name" value="GDSL"/>
</dbReference>
<dbReference type="InterPro" id="IPR036514">
    <property type="entry name" value="SGNH_hydro_sf"/>
</dbReference>
<evidence type="ECO:0000313" key="1">
    <source>
        <dbReference type="EMBL" id="PVH26110.1"/>
    </source>
</evidence>
<dbReference type="SUPFAM" id="SSF52266">
    <property type="entry name" value="SGNH hydrolase"/>
    <property type="match status" value="1"/>
</dbReference>
<proteinExistence type="predicted"/>
<accession>A0A2T8HL47</accession>
<protein>
    <submittedName>
        <fullName evidence="1">G-D-S-L family lipolytic protein</fullName>
    </submittedName>
</protein>
<evidence type="ECO:0000313" key="2">
    <source>
        <dbReference type="Proteomes" id="UP000245627"/>
    </source>
</evidence>
<dbReference type="Gene3D" id="3.40.50.1110">
    <property type="entry name" value="SGNH hydrolase"/>
    <property type="match status" value="1"/>
</dbReference>
<dbReference type="GO" id="GO:0016788">
    <property type="term" value="F:hydrolase activity, acting on ester bonds"/>
    <property type="evidence" value="ECO:0007669"/>
    <property type="project" value="InterPro"/>
</dbReference>
<name>A0A2T8HL47_9SPHI</name>
<dbReference type="OrthoDB" id="9764164at2"/>
<organism evidence="1 2">
    <name type="scientific">Sphingobacterium corticibacter</name>
    <dbReference type="NCBI Taxonomy" id="2171749"/>
    <lineage>
        <taxon>Bacteria</taxon>
        <taxon>Pseudomonadati</taxon>
        <taxon>Bacteroidota</taxon>
        <taxon>Sphingobacteriia</taxon>
        <taxon>Sphingobacteriales</taxon>
        <taxon>Sphingobacteriaceae</taxon>
        <taxon>Sphingobacterium</taxon>
    </lineage>
</organism>
<keyword evidence="2" id="KW-1185">Reference proteome</keyword>
<dbReference type="AlphaFoldDB" id="A0A2T8HL47"/>
<sequence length="440" mass="48142">MVNQTIMKKIFNIYTSAFFGLFFVASCSPSLDEFEVRNTSTADFNKYIAIGNSLTAGFADGGLYLSGQQVAFPNLIAAQMQSVGGGTFTSPFFNANQANGSGYLRLDSLVNGRPVTAPVTDNLAIRGLNPNNQPLYTKYEGPEINNYGVPGMRLDLAFAPGVGSPLGNPYFERLLGDNDVQTTYFGYTIVRQHTFFSFWLGNNDVLGYAMNGAVGGTATTTLTDAAVFSALYNRYIDSLTTNDRKGVIATIPDVTSIPFFTTVTQPQLAAAVTEGTRGTPLETDNVLIQTKTGIRLATPEDLFFLTFPRERIEKEGLGIDPRNPIPDNMVLDRDEVAEVLARVQQYNNVIRQVAERRDLALVDVHAFLAQARTGFIYNGIPFSSSFITGNAFSLDGIHLTPIGNAVIANLFIDEINRKYNATIPRVDVTRYRGVQLPNHN</sequence>
<reference evidence="1 2" key="1">
    <citation type="submission" date="2018-04" db="EMBL/GenBank/DDBJ databases">
        <title>Sphingobacterium cortibacter sp. nov.</title>
        <authorList>
            <person name="Li Y."/>
        </authorList>
    </citation>
    <scope>NUCLEOTIDE SEQUENCE [LARGE SCALE GENOMIC DNA]</scope>
    <source>
        <strain evidence="1 2">2c-3</strain>
    </source>
</reference>
<dbReference type="EMBL" id="QDKG01000001">
    <property type="protein sequence ID" value="PVH26110.1"/>
    <property type="molecule type" value="Genomic_DNA"/>
</dbReference>
<dbReference type="Proteomes" id="UP000245627">
    <property type="component" value="Unassembled WGS sequence"/>
</dbReference>
<comment type="caution">
    <text evidence="1">The sequence shown here is derived from an EMBL/GenBank/DDBJ whole genome shotgun (WGS) entry which is preliminary data.</text>
</comment>